<dbReference type="KEGG" id="mlr:MELLADRAFT_22640"/>
<dbReference type="PROSITE" id="PS50195">
    <property type="entry name" value="PX"/>
    <property type="match status" value="1"/>
</dbReference>
<evidence type="ECO:0000259" key="2">
    <source>
        <dbReference type="PROSITE" id="PS50195"/>
    </source>
</evidence>
<dbReference type="FunCoup" id="F4SBU7">
    <property type="interactions" value="16"/>
</dbReference>
<dbReference type="InterPro" id="IPR024555">
    <property type="entry name" value="PX-associated"/>
</dbReference>
<dbReference type="eggNOG" id="KOG2273">
    <property type="taxonomic scope" value="Eukaryota"/>
</dbReference>
<dbReference type="STRING" id="747676.F4SBU7"/>
<dbReference type="InterPro" id="IPR024554">
    <property type="entry name" value="LEC1-like_C"/>
</dbReference>
<protein>
    <recommendedName>
        <fullName evidence="2">PX domain-containing protein</fullName>
    </recommendedName>
</protein>
<feature type="region of interest" description="Disordered" evidence="1">
    <location>
        <begin position="826"/>
        <end position="847"/>
    </location>
</feature>
<name>F4SBU7_MELLP</name>
<feature type="non-terminal residue" evidence="3">
    <location>
        <position position="847"/>
    </location>
</feature>
<feature type="compositionally biased region" description="Basic and acidic residues" evidence="1">
    <location>
        <begin position="254"/>
        <end position="270"/>
    </location>
</feature>
<sequence length="847" mass="95980">PSALTPLRAHYLKRELVTLQFAIELEQLSTPHALSVLGPPFLPAHSFTNGTPNQPPASKAELPFLKFFFHHFVLTFPFLLTASPSFFSHKLQPFFYSFFSRNISGSEDRDEETKRKKIAGKVEKHLGLVLAAAIKLTDNNGQEEVIRVSASDDPTPNDDDAFVPTPTLTNDHPIAIAAITANPQSGPPINTLPSLHGFDVNIVGIRRIRTKGRVRSKFHEEFLIRTRIPGADDVYVSRRYGDFVKLAQSLRTELPESDIRGPPAKDRRSIDGTGDISPPQSPRTPSHSRQSTDSATHPTAGLPIHFTRERNRLTLRAYLHRLLNKPEVSNSEVLRSFLIDHPIELTSTEKQDVEARAAMDRAREKEHLRFKAEVEGRVRELDQYLRGFREELVKSDGLSRVFGTIRKVDKVENLPIEYRKVIEWARISLASTVYQIFLGSDNSSSAFAQLKRMHGLMPYWAMRGVLRVSNPVAMIRGIIDLFLARPFGATSLLQRMFSSGLYEEIRELSEDAEKVAAKIADDKMCERVRNYVAAPREIQEVFESDAKLEGVDIIAIILRSSEGSSFDAGTLQRIQRASKAYEAYKAMRDSLEDPESNQGPTDDDAWLFEDLHVYMRLLRRCRDKEQLIELIFEGTTSELLKDIVTIFYAPLMQVYKAANISDSLADLQKFIDDLIKTVERAEEFAFGDSQRIVQTFVDLVARHEGSFYNFVHEVHSKGAGLFDGLMHWIELFVNFVRQGLKDKVTLETLLPHPDTPERLELIHEIDMVIDYHQKLKIAHHERMTRRLGRVEEVPKPNQQGYSHAQDTAFVQGVMENLNLSTVVGADVEEAAREDRSNTDESVSSSDE</sequence>
<reference evidence="4" key="1">
    <citation type="journal article" date="2011" name="Proc. Natl. Acad. Sci. U.S.A.">
        <title>Obligate biotrophy features unraveled by the genomic analysis of rust fungi.</title>
        <authorList>
            <person name="Duplessis S."/>
            <person name="Cuomo C.A."/>
            <person name="Lin Y.-C."/>
            <person name="Aerts A."/>
            <person name="Tisserant E."/>
            <person name="Veneault-Fourrey C."/>
            <person name="Joly D.L."/>
            <person name="Hacquard S."/>
            <person name="Amselem J."/>
            <person name="Cantarel B.L."/>
            <person name="Chiu R."/>
            <person name="Coutinho P.M."/>
            <person name="Feau N."/>
            <person name="Field M."/>
            <person name="Frey P."/>
            <person name="Gelhaye E."/>
            <person name="Goldberg J."/>
            <person name="Grabherr M.G."/>
            <person name="Kodira C.D."/>
            <person name="Kohler A."/>
            <person name="Kuees U."/>
            <person name="Lindquist E.A."/>
            <person name="Lucas S.M."/>
            <person name="Mago R."/>
            <person name="Mauceli E."/>
            <person name="Morin E."/>
            <person name="Murat C."/>
            <person name="Pangilinan J.L."/>
            <person name="Park R."/>
            <person name="Pearson M."/>
            <person name="Quesneville H."/>
            <person name="Rouhier N."/>
            <person name="Sakthikumar S."/>
            <person name="Salamov A.A."/>
            <person name="Schmutz J."/>
            <person name="Selles B."/>
            <person name="Shapiro H."/>
            <person name="Tanguay P."/>
            <person name="Tuskan G.A."/>
            <person name="Henrissat B."/>
            <person name="Van de Peer Y."/>
            <person name="Rouze P."/>
            <person name="Ellis J.G."/>
            <person name="Dodds P.N."/>
            <person name="Schein J.E."/>
            <person name="Zhong S."/>
            <person name="Hamelin R.C."/>
            <person name="Grigoriev I.V."/>
            <person name="Szabo L.J."/>
            <person name="Martin F."/>
        </authorList>
    </citation>
    <scope>NUCLEOTIDE SEQUENCE [LARGE SCALE GENOMIC DNA]</scope>
    <source>
        <strain evidence="4">98AG31 / pathotype 3-4-7</strain>
    </source>
</reference>
<evidence type="ECO:0000313" key="3">
    <source>
        <dbReference type="EMBL" id="EGF97860.1"/>
    </source>
</evidence>
<dbReference type="SUPFAM" id="SSF64268">
    <property type="entry name" value="PX domain"/>
    <property type="match status" value="1"/>
</dbReference>
<dbReference type="InterPro" id="IPR047168">
    <property type="entry name" value="LEC1-like"/>
</dbReference>
<dbReference type="VEuPathDB" id="FungiDB:MELLADRAFT_22640"/>
<dbReference type="OrthoDB" id="2117459at2759"/>
<keyword evidence="4" id="KW-1185">Reference proteome</keyword>
<dbReference type="Pfam" id="PF00787">
    <property type="entry name" value="PX"/>
    <property type="match status" value="1"/>
</dbReference>
<dbReference type="Gene3D" id="3.30.1520.10">
    <property type="entry name" value="Phox-like domain"/>
    <property type="match status" value="1"/>
</dbReference>
<feature type="domain" description="PX" evidence="2">
    <location>
        <begin position="200"/>
        <end position="345"/>
    </location>
</feature>
<organism evidence="4">
    <name type="scientific">Melampsora larici-populina (strain 98AG31 / pathotype 3-4-7)</name>
    <name type="common">Poplar leaf rust fungus</name>
    <dbReference type="NCBI Taxonomy" id="747676"/>
    <lineage>
        <taxon>Eukaryota</taxon>
        <taxon>Fungi</taxon>
        <taxon>Dikarya</taxon>
        <taxon>Basidiomycota</taxon>
        <taxon>Pucciniomycotina</taxon>
        <taxon>Pucciniomycetes</taxon>
        <taxon>Pucciniales</taxon>
        <taxon>Melampsoraceae</taxon>
        <taxon>Melampsora</taxon>
    </lineage>
</organism>
<dbReference type="PANTHER" id="PTHR47185">
    <property type="entry name" value="PX DOMAIN-CONTAINING PROTEIN YPR097W"/>
    <property type="match status" value="1"/>
</dbReference>
<dbReference type="HOGENOM" id="CLU_007739_0_0_1"/>
<dbReference type="InParanoid" id="F4SBU7"/>
<feature type="compositionally biased region" description="Basic and acidic residues" evidence="1">
    <location>
        <begin position="829"/>
        <end position="838"/>
    </location>
</feature>
<dbReference type="EMBL" id="GL883195">
    <property type="protein sequence ID" value="EGF97860.1"/>
    <property type="molecule type" value="Genomic_DNA"/>
</dbReference>
<dbReference type="PANTHER" id="PTHR47185:SF1">
    <property type="entry name" value="PX DOMAIN-CONTAINING PROTEIN YPR097W"/>
    <property type="match status" value="1"/>
</dbReference>
<dbReference type="CDD" id="cd06869">
    <property type="entry name" value="PX_UP2_fungi"/>
    <property type="match status" value="1"/>
</dbReference>
<evidence type="ECO:0000313" key="4">
    <source>
        <dbReference type="Proteomes" id="UP000001072"/>
    </source>
</evidence>
<accession>F4SBU7</accession>
<dbReference type="Pfam" id="PF12825">
    <property type="entry name" value="DUF3818"/>
    <property type="match status" value="1"/>
</dbReference>
<dbReference type="InterPro" id="IPR001683">
    <property type="entry name" value="PX_dom"/>
</dbReference>
<gene>
    <name evidence="3" type="ORF">MELLADRAFT_22640</name>
</gene>
<dbReference type="RefSeq" id="XP_007418851.1">
    <property type="nucleotide sequence ID" value="XM_007418789.1"/>
</dbReference>
<dbReference type="GO" id="GO:0035091">
    <property type="term" value="F:phosphatidylinositol binding"/>
    <property type="evidence" value="ECO:0007669"/>
    <property type="project" value="InterPro"/>
</dbReference>
<feature type="non-terminal residue" evidence="3">
    <location>
        <position position="1"/>
    </location>
</feature>
<dbReference type="Pfam" id="PF12828">
    <property type="entry name" value="PXB"/>
    <property type="match status" value="1"/>
</dbReference>
<dbReference type="GeneID" id="18926897"/>
<evidence type="ECO:0000256" key="1">
    <source>
        <dbReference type="SAM" id="MobiDB-lite"/>
    </source>
</evidence>
<dbReference type="AlphaFoldDB" id="F4SBU7"/>
<dbReference type="InterPro" id="IPR036871">
    <property type="entry name" value="PX_dom_sf"/>
</dbReference>
<feature type="region of interest" description="Disordered" evidence="1">
    <location>
        <begin position="254"/>
        <end position="306"/>
    </location>
</feature>
<dbReference type="Proteomes" id="UP000001072">
    <property type="component" value="Unassembled WGS sequence"/>
</dbReference>
<proteinExistence type="predicted"/>
<feature type="compositionally biased region" description="Polar residues" evidence="1">
    <location>
        <begin position="283"/>
        <end position="297"/>
    </location>
</feature>